<reference evidence="1 2" key="1">
    <citation type="journal article" date="2015" name="Nature">
        <title>rRNA introns, odd ribosomes, and small enigmatic genomes across a large radiation of phyla.</title>
        <authorList>
            <person name="Brown C.T."/>
            <person name="Hug L.A."/>
            <person name="Thomas B.C."/>
            <person name="Sharon I."/>
            <person name="Castelle C.J."/>
            <person name="Singh A."/>
            <person name="Wilkins M.J."/>
            <person name="Williams K.H."/>
            <person name="Banfield J.F."/>
        </authorList>
    </citation>
    <scope>NUCLEOTIDE SEQUENCE [LARGE SCALE GENOMIC DNA]</scope>
</reference>
<accession>A0A0G1LMA4</accession>
<gene>
    <name evidence="1" type="ORF">UW63_C0043G0017</name>
</gene>
<organism evidence="1 2">
    <name type="scientific">Candidatus Uhrbacteria bacterium GW2011_GWF2_44_350</name>
    <dbReference type="NCBI Taxonomy" id="1619000"/>
    <lineage>
        <taxon>Bacteria</taxon>
        <taxon>Candidatus Uhriibacteriota</taxon>
    </lineage>
</organism>
<dbReference type="AlphaFoldDB" id="A0A0G1LMA4"/>
<proteinExistence type="predicted"/>
<evidence type="ECO:0008006" key="3">
    <source>
        <dbReference type="Google" id="ProtNLM"/>
    </source>
</evidence>
<evidence type="ECO:0000313" key="1">
    <source>
        <dbReference type="EMBL" id="KKT69872.1"/>
    </source>
</evidence>
<sequence length="188" mass="21760">MERLREKGLLQVVKEGKRISYVALHPKELLKKAEAQKEQLKDLLPDFLAIYAEKSSSPFVQMFTGNLKVGEDYIYLSPSQLTAKMVDPVFMKKWIARRVTKGLHSRSLRVRGQDVPDISEYNQEEKFLRQIRYLPSNIDLKGSIYVYGNNIGVISTEKEDSAFIIYSSDLAFSLREVFEFLWQVGMKD</sequence>
<dbReference type="Gene3D" id="1.10.10.10">
    <property type="entry name" value="Winged helix-like DNA-binding domain superfamily/Winged helix DNA-binding domain"/>
    <property type="match status" value="1"/>
</dbReference>
<dbReference type="Proteomes" id="UP000034154">
    <property type="component" value="Unassembled WGS sequence"/>
</dbReference>
<evidence type="ECO:0000313" key="2">
    <source>
        <dbReference type="Proteomes" id="UP000034154"/>
    </source>
</evidence>
<comment type="caution">
    <text evidence="1">The sequence shown here is derived from an EMBL/GenBank/DDBJ whole genome shotgun (WGS) entry which is preliminary data.</text>
</comment>
<dbReference type="InterPro" id="IPR036388">
    <property type="entry name" value="WH-like_DNA-bd_sf"/>
</dbReference>
<name>A0A0G1LMA4_9BACT</name>
<dbReference type="EMBL" id="LCJB01000043">
    <property type="protein sequence ID" value="KKT69872.1"/>
    <property type="molecule type" value="Genomic_DNA"/>
</dbReference>
<protein>
    <recommendedName>
        <fullName evidence="3">Transcriptional regulator, TrmB</fullName>
    </recommendedName>
</protein>